<sequence length="127" mass="14463">MAGFEMGLETGGYDMMFTLVALLIVGMIFVIIIRGIQQWHHNNQSPRLTVNAKVVSKRTNVSFHHHGHDHGVTSSTTYYVTFEVKSGDRLEFVVNGREYGFLVEGDYGELTFQGTRYIEFIRTEKKG</sequence>
<gene>
    <name evidence="2" type="ORF">QUV98_05140</name>
</gene>
<comment type="caution">
    <text evidence="2">The sequence shown here is derived from an EMBL/GenBank/DDBJ whole genome shotgun (WGS) entry which is preliminary data.</text>
</comment>
<keyword evidence="1" id="KW-0472">Membrane</keyword>
<keyword evidence="3" id="KW-1185">Reference proteome</keyword>
<dbReference type="EMBL" id="JAUDCK010000013">
    <property type="protein sequence ID" value="MDM8195697.1"/>
    <property type="molecule type" value="Genomic_DNA"/>
</dbReference>
<dbReference type="Proteomes" id="UP001529275">
    <property type="component" value="Unassembled WGS sequence"/>
</dbReference>
<feature type="transmembrane region" description="Helical" evidence="1">
    <location>
        <begin position="15"/>
        <end position="36"/>
    </location>
</feature>
<dbReference type="RefSeq" id="WP_289527554.1">
    <property type="nucleotide sequence ID" value="NZ_JAUDCK010000013.1"/>
</dbReference>
<dbReference type="Pfam" id="PF10694">
    <property type="entry name" value="DUF2500"/>
    <property type="match status" value="1"/>
</dbReference>
<keyword evidence="1" id="KW-0812">Transmembrane</keyword>
<evidence type="ECO:0000313" key="2">
    <source>
        <dbReference type="EMBL" id="MDM8195697.1"/>
    </source>
</evidence>
<organism evidence="2 3">
    <name type="scientific">Massilimicrobiota timonensis</name>
    <dbReference type="NCBI Taxonomy" id="1776392"/>
    <lineage>
        <taxon>Bacteria</taxon>
        <taxon>Bacillati</taxon>
        <taxon>Bacillota</taxon>
        <taxon>Erysipelotrichia</taxon>
        <taxon>Erysipelotrichales</taxon>
        <taxon>Erysipelotrichaceae</taxon>
        <taxon>Massilimicrobiota</taxon>
    </lineage>
</organism>
<evidence type="ECO:0000256" key="1">
    <source>
        <dbReference type="SAM" id="Phobius"/>
    </source>
</evidence>
<dbReference type="InterPro" id="IPR019635">
    <property type="entry name" value="DUF2500"/>
</dbReference>
<accession>A0ABT7UHS4</accession>
<dbReference type="Gene3D" id="2.40.50.660">
    <property type="match status" value="1"/>
</dbReference>
<keyword evidence="1" id="KW-1133">Transmembrane helix</keyword>
<proteinExistence type="predicted"/>
<evidence type="ECO:0000313" key="3">
    <source>
        <dbReference type="Proteomes" id="UP001529275"/>
    </source>
</evidence>
<protein>
    <submittedName>
        <fullName evidence="2">DUF2500 domain-containing protein</fullName>
    </submittedName>
</protein>
<reference evidence="3" key="1">
    <citation type="submission" date="2023-06" db="EMBL/GenBank/DDBJ databases">
        <title>Identification and characterization of horizontal gene transfer across gut microbiota members of farm animals based on homology search.</title>
        <authorList>
            <person name="Zeman M."/>
            <person name="Kubasova T."/>
            <person name="Jahodarova E."/>
            <person name="Nykrynova M."/>
            <person name="Rychlik I."/>
        </authorList>
    </citation>
    <scope>NUCLEOTIDE SEQUENCE [LARGE SCALE GENOMIC DNA]</scope>
    <source>
        <strain evidence="3">ET341</strain>
    </source>
</reference>
<name>A0ABT7UHS4_9FIRM</name>